<sequence>MSALHPKEQRELTLFLIRRYWHTRQTRIGKPTPYKHTACALRHPSCLSKKCQFFV</sequence>
<dbReference type="EMBL" id="AAYH02000046">
    <property type="protein sequence ID" value="EDO53211.1"/>
    <property type="molecule type" value="Genomic_DNA"/>
</dbReference>
<keyword evidence="2" id="KW-1185">Reference proteome</keyword>
<protein>
    <submittedName>
        <fullName evidence="1">Uncharacterized protein</fullName>
    </submittedName>
</protein>
<evidence type="ECO:0000313" key="2">
    <source>
        <dbReference type="Proteomes" id="UP000004110"/>
    </source>
</evidence>
<accession>A0ABC9N903</accession>
<reference evidence="1" key="1">
    <citation type="submission" date="2007-06" db="EMBL/GenBank/DDBJ databases">
        <authorList>
            <person name="Fulton L."/>
            <person name="Clifton S."/>
            <person name="Fulton B."/>
            <person name="Xu J."/>
            <person name="Minx P."/>
            <person name="Pepin K.H."/>
            <person name="Johnson M."/>
            <person name="Thiruvilangam P."/>
            <person name="Bhonagiri V."/>
            <person name="Nash W.E."/>
            <person name="Mardis E.R."/>
            <person name="Wilson R.K."/>
        </authorList>
    </citation>
    <scope>NUCLEOTIDE SEQUENCE [LARGE SCALE GENOMIC DNA]</scope>
    <source>
        <strain evidence="1">ATCC 8492</strain>
    </source>
</reference>
<dbReference type="Proteomes" id="UP000004110">
    <property type="component" value="Unassembled WGS sequence"/>
</dbReference>
<proteinExistence type="predicted"/>
<gene>
    <name evidence="1" type="ORF">BACUNI_03226</name>
</gene>
<reference evidence="1" key="2">
    <citation type="submission" date="2013-11" db="EMBL/GenBank/DDBJ databases">
        <title>Draft genome sequence of Bacteroides uniformis (ATCC 8492).</title>
        <authorList>
            <person name="Sudarsanam P."/>
            <person name="Ley R."/>
            <person name="Guruge J."/>
            <person name="Turnbaugh P.J."/>
            <person name="Mahowald M."/>
            <person name="Liep D."/>
            <person name="Gordon J."/>
        </authorList>
    </citation>
    <scope>NUCLEOTIDE SEQUENCE</scope>
    <source>
        <strain evidence="1">ATCC 8492</strain>
    </source>
</reference>
<dbReference type="AlphaFoldDB" id="A0ABC9N903"/>
<comment type="caution">
    <text evidence="1">The sequence shown here is derived from an EMBL/GenBank/DDBJ whole genome shotgun (WGS) entry which is preliminary data.</text>
</comment>
<organism evidence="1 2">
    <name type="scientific">Bacteroides uniformis (strain ATCC 8492 / DSM 6597 / CCUG 4942 / CIP 103695 / JCM 5828 / KCTC 5204 / NCTC 13054 / VPI 0061)</name>
    <dbReference type="NCBI Taxonomy" id="411479"/>
    <lineage>
        <taxon>Bacteria</taxon>
        <taxon>Pseudomonadati</taxon>
        <taxon>Bacteroidota</taxon>
        <taxon>Bacteroidia</taxon>
        <taxon>Bacteroidales</taxon>
        <taxon>Bacteroidaceae</taxon>
        <taxon>Bacteroides</taxon>
    </lineage>
</organism>
<evidence type="ECO:0000313" key="1">
    <source>
        <dbReference type="EMBL" id="EDO53211.1"/>
    </source>
</evidence>
<name>A0ABC9N903_BACUC</name>